<keyword evidence="2" id="KW-1185">Reference proteome</keyword>
<dbReference type="EMBL" id="JANSHE010001441">
    <property type="protein sequence ID" value="KAJ3002673.1"/>
    <property type="molecule type" value="Genomic_DNA"/>
</dbReference>
<name>A0ACC1PUT9_9APHY</name>
<comment type="caution">
    <text evidence="1">The sequence shown here is derived from an EMBL/GenBank/DDBJ whole genome shotgun (WGS) entry which is preliminary data.</text>
</comment>
<dbReference type="Proteomes" id="UP001144978">
    <property type="component" value="Unassembled WGS sequence"/>
</dbReference>
<organism evidence="1 2">
    <name type="scientific">Trametes sanguinea</name>
    <dbReference type="NCBI Taxonomy" id="158606"/>
    <lineage>
        <taxon>Eukaryota</taxon>
        <taxon>Fungi</taxon>
        <taxon>Dikarya</taxon>
        <taxon>Basidiomycota</taxon>
        <taxon>Agaricomycotina</taxon>
        <taxon>Agaricomycetes</taxon>
        <taxon>Polyporales</taxon>
        <taxon>Polyporaceae</taxon>
        <taxon>Trametes</taxon>
    </lineage>
</organism>
<reference evidence="1" key="1">
    <citation type="submission" date="2022-08" db="EMBL/GenBank/DDBJ databases">
        <title>Genome Sequence of Pycnoporus sanguineus.</title>
        <authorList>
            <person name="Buettner E."/>
        </authorList>
    </citation>
    <scope>NUCLEOTIDE SEQUENCE</scope>
    <source>
        <strain evidence="1">CG-C14</strain>
    </source>
</reference>
<protein>
    <submittedName>
        <fullName evidence="1">Uncharacterized protein</fullName>
    </submittedName>
</protein>
<evidence type="ECO:0000313" key="2">
    <source>
        <dbReference type="Proteomes" id="UP001144978"/>
    </source>
</evidence>
<accession>A0ACC1PUT9</accession>
<sequence length="490" mass="52711">MLSTNATFLYVGAAIRDVLGWGAGEVMGKPLADFVTDLPPQEVRMAVDAEMTKVLADAGGSESAGLACNVHTKDQGTVPVHIVLYRSRPPAGHERCPSGGSDVMVGNGGDFAAHAPVVCQVKLCEGTTPPSTLAPVHPPEESIFEETKIDRSSSWQYELQQLKYRNQRLIEEIMQLEAAITKKIRRKQSMAAMPPSSSSAVPAIGLGISATARAAAAARLPIAYQHPASGMQPAASFAAVAATERPLRLGQPSSTVLPPAPQVAVAAVSIPSTSQPQQPSQSQPQTHTYAHVQTHPQTHPQAHPPSHPHPQSQAQAQPQQHQQQLQHQPSTQYQHRSQHQRGNASLQVPIAAPRPIAVSGERSPTGKMFTPFRLLSKKHRTVSAASVEAVEGTVINAMLTGGDSTRSSTVGRPSPPLRDPLTAAYEWRNREEYDQQLRGTVRRRRPGVTFDIGEEVPEDGRAPVQKSFKANLEEYEATLVPVQPSRQATA</sequence>
<gene>
    <name evidence="1" type="ORF">NUW54_g5720</name>
</gene>
<proteinExistence type="predicted"/>
<evidence type="ECO:0000313" key="1">
    <source>
        <dbReference type="EMBL" id="KAJ3002673.1"/>
    </source>
</evidence>